<dbReference type="InterPro" id="IPR002575">
    <property type="entry name" value="Aminoglycoside_PTrfase"/>
</dbReference>
<keyword evidence="4" id="KW-1185">Reference proteome</keyword>
<evidence type="ECO:0000313" key="4">
    <source>
        <dbReference type="Proteomes" id="UP001265746"/>
    </source>
</evidence>
<proteinExistence type="predicted"/>
<feature type="region of interest" description="Disordered" evidence="1">
    <location>
        <begin position="385"/>
        <end position="416"/>
    </location>
</feature>
<evidence type="ECO:0000259" key="2">
    <source>
        <dbReference type="Pfam" id="PF01636"/>
    </source>
</evidence>
<sequence length="416" mass="46796">MARCQSSVEKDVSAFFERCGLPRDTRSRCWALARGVFPNEYIEESNPQGYCSYTLCIGQDIIVQFRPTVHQLNIKLTTAAQSIYGGLAPHTKLLSIIDVPRSCSLDDFAELPHDKLMDEAVVIDDGCYSHVSLHVYSMARIPGLSVAELRASWTQSSPPLAELRCQREDIIRQFANFIIIGWKSSRSALDPTILSLSGRIGGSISWRVQEMRAHLPRRFQPAVKSALERLDDIESLPWVLTHGDVVPANIMVRNTRVALSGEVVLTGFLDWAEAEYLPFGIGFYGVEALLGEPDRDGRFSYYPEAKELRESFWLCLEAEIPELRVDHGLGNFRRKVEAAHALGVLLWHGIAFDNGKLDRVVDEERPEDAEEVRILDLFFASHAKARNKGVEPERSAEPDSSRIDRPFDLGRAFPDI</sequence>
<evidence type="ECO:0000256" key="1">
    <source>
        <dbReference type="SAM" id="MobiDB-lite"/>
    </source>
</evidence>
<accession>A0AAD9SCZ3</accession>
<feature type="compositionally biased region" description="Basic and acidic residues" evidence="1">
    <location>
        <begin position="388"/>
        <end position="408"/>
    </location>
</feature>
<dbReference type="SUPFAM" id="SSF56112">
    <property type="entry name" value="Protein kinase-like (PK-like)"/>
    <property type="match status" value="1"/>
</dbReference>
<dbReference type="InterPro" id="IPR011009">
    <property type="entry name" value="Kinase-like_dom_sf"/>
</dbReference>
<dbReference type="Proteomes" id="UP001265746">
    <property type="component" value="Unassembled WGS sequence"/>
</dbReference>
<name>A0AAD9SCZ3_PHOAM</name>
<dbReference type="AlphaFoldDB" id="A0AAD9SCZ3"/>
<organism evidence="3 4">
    <name type="scientific">Phomopsis amygdali</name>
    <name type="common">Fusicoccum amygdali</name>
    <dbReference type="NCBI Taxonomy" id="1214568"/>
    <lineage>
        <taxon>Eukaryota</taxon>
        <taxon>Fungi</taxon>
        <taxon>Dikarya</taxon>
        <taxon>Ascomycota</taxon>
        <taxon>Pezizomycotina</taxon>
        <taxon>Sordariomycetes</taxon>
        <taxon>Sordariomycetidae</taxon>
        <taxon>Diaporthales</taxon>
        <taxon>Diaporthaceae</taxon>
        <taxon>Diaporthe</taxon>
    </lineage>
</organism>
<dbReference type="Pfam" id="PF01636">
    <property type="entry name" value="APH"/>
    <property type="match status" value="1"/>
</dbReference>
<comment type="caution">
    <text evidence="3">The sequence shown here is derived from an EMBL/GenBank/DDBJ whole genome shotgun (WGS) entry which is preliminary data.</text>
</comment>
<evidence type="ECO:0000313" key="3">
    <source>
        <dbReference type="EMBL" id="KAK2605161.1"/>
    </source>
</evidence>
<gene>
    <name evidence="3" type="ORF">N8I77_008020</name>
</gene>
<feature type="domain" description="Aminoglycoside phosphotransferase" evidence="2">
    <location>
        <begin position="216"/>
        <end position="276"/>
    </location>
</feature>
<protein>
    <recommendedName>
        <fullName evidence="2">Aminoglycoside phosphotransferase domain-containing protein</fullName>
    </recommendedName>
</protein>
<dbReference type="EMBL" id="JAUJFL010000004">
    <property type="protein sequence ID" value="KAK2605161.1"/>
    <property type="molecule type" value="Genomic_DNA"/>
</dbReference>
<reference evidence="3" key="1">
    <citation type="submission" date="2023-06" db="EMBL/GenBank/DDBJ databases">
        <authorList>
            <person name="Noh H."/>
        </authorList>
    </citation>
    <scope>NUCLEOTIDE SEQUENCE</scope>
    <source>
        <strain evidence="3">DUCC20226</strain>
    </source>
</reference>